<comment type="pathway">
    <text evidence="1 8">Amino-acid biosynthesis; L-tryptophan biosynthesis; L-tryptophan from chorismate: step 5/5.</text>
</comment>
<dbReference type="NCBIfam" id="TIGR00262">
    <property type="entry name" value="trpA"/>
    <property type="match status" value="1"/>
</dbReference>
<evidence type="ECO:0000256" key="8">
    <source>
        <dbReference type="HAMAP-Rule" id="MF_00131"/>
    </source>
</evidence>
<dbReference type="HAMAP" id="MF_00131">
    <property type="entry name" value="Trp_synth_alpha"/>
    <property type="match status" value="1"/>
</dbReference>
<dbReference type="InterPro" id="IPR013785">
    <property type="entry name" value="Aldolase_TIM"/>
</dbReference>
<name>A0ABX5Q071_9FLAO</name>
<evidence type="ECO:0000313" key="11">
    <source>
        <dbReference type="Proteomes" id="UP000248584"/>
    </source>
</evidence>
<keyword evidence="4 8" id="KW-0822">Tryptophan biosynthesis</keyword>
<evidence type="ECO:0000256" key="1">
    <source>
        <dbReference type="ARBA" id="ARBA00004733"/>
    </source>
</evidence>
<dbReference type="PANTHER" id="PTHR43406:SF1">
    <property type="entry name" value="TRYPTOPHAN SYNTHASE ALPHA CHAIN, CHLOROPLASTIC"/>
    <property type="match status" value="1"/>
</dbReference>
<comment type="function">
    <text evidence="8">The alpha subunit is responsible for the aldol cleavage of indoleglycerol phosphate to indole and glyceraldehyde 3-phosphate.</text>
</comment>
<dbReference type="RefSeq" id="WP_015361225.1">
    <property type="nucleotide sequence ID" value="NZ_QKZR01000001.1"/>
</dbReference>
<dbReference type="InterPro" id="IPR011060">
    <property type="entry name" value="RibuloseP-bd_barrel"/>
</dbReference>
<dbReference type="InterPro" id="IPR002028">
    <property type="entry name" value="Trp_synthase_suA"/>
</dbReference>
<keyword evidence="11" id="KW-1185">Reference proteome</keyword>
<comment type="similarity">
    <text evidence="8 9">Belongs to the TrpA family.</text>
</comment>
<feature type="active site" description="Proton acceptor" evidence="8">
    <location>
        <position position="58"/>
    </location>
</feature>
<keyword evidence="5 8" id="KW-0057">Aromatic amino acid biosynthesis</keyword>
<evidence type="ECO:0000313" key="10">
    <source>
        <dbReference type="EMBL" id="PZX43414.1"/>
    </source>
</evidence>
<dbReference type="EMBL" id="QKZR01000001">
    <property type="protein sequence ID" value="PZX43414.1"/>
    <property type="molecule type" value="Genomic_DNA"/>
</dbReference>
<keyword evidence="3 8" id="KW-0028">Amino-acid biosynthesis</keyword>
<dbReference type="CDD" id="cd04724">
    <property type="entry name" value="Tryptophan_synthase_alpha"/>
    <property type="match status" value="1"/>
</dbReference>
<dbReference type="Gene3D" id="3.20.20.70">
    <property type="entry name" value="Aldolase class I"/>
    <property type="match status" value="1"/>
</dbReference>
<feature type="active site" description="Proton acceptor" evidence="8">
    <location>
        <position position="47"/>
    </location>
</feature>
<dbReference type="EC" id="4.2.1.20" evidence="8"/>
<protein>
    <recommendedName>
        <fullName evidence="8">Tryptophan synthase alpha chain</fullName>
        <ecNumber evidence="8">4.2.1.20</ecNumber>
    </recommendedName>
</protein>
<accession>A0ABX5Q071</accession>
<proteinExistence type="inferred from homology"/>
<reference evidence="10 11" key="1">
    <citation type="submission" date="2018-06" db="EMBL/GenBank/DDBJ databases">
        <title>Genomic Encyclopedia of Archaeal and Bacterial Type Strains, Phase II (KMG-II): from individual species to whole genera.</title>
        <authorList>
            <person name="Goeker M."/>
        </authorList>
    </citation>
    <scope>NUCLEOTIDE SEQUENCE [LARGE SCALE GENOMIC DNA]</scope>
    <source>
        <strain evidence="10 11">DSM 17205</strain>
    </source>
</reference>
<comment type="subunit">
    <text evidence="2 8">Tetramer of two alpha and two beta chains.</text>
</comment>
<evidence type="ECO:0000256" key="6">
    <source>
        <dbReference type="ARBA" id="ARBA00023239"/>
    </source>
</evidence>
<evidence type="ECO:0000256" key="4">
    <source>
        <dbReference type="ARBA" id="ARBA00022822"/>
    </source>
</evidence>
<dbReference type="Proteomes" id="UP000248584">
    <property type="component" value="Unassembled WGS sequence"/>
</dbReference>
<evidence type="ECO:0000256" key="9">
    <source>
        <dbReference type="RuleBase" id="RU003662"/>
    </source>
</evidence>
<sequence length="255" mass="28498">MTNKLTELLKYKPQNLLNIFFTAGYPHLEDTTTLLTALENADVDLVEIGIPFSDPLADGPTIQESSKIALENGMSIEKLFSQLQNHTPKVPVLLMGYLNPVMQYGLEKFCKKCQETGVDGLIVPDLPMYIYETEFKEVFEKYNISNIFLVTPQTSEKRIREIDDNSNGFIYAVSSASTTGSKADFSAAADYLGKLKEMDLKTPILTGFNIKNKQNFEDACKYVNGAIIGSEFIRQITDVEDITVAATSYIDSIKR</sequence>
<dbReference type="InterPro" id="IPR018204">
    <property type="entry name" value="Trp_synthase_alpha_AS"/>
</dbReference>
<dbReference type="Pfam" id="PF00290">
    <property type="entry name" value="Trp_syntA"/>
    <property type="match status" value="1"/>
</dbReference>
<evidence type="ECO:0000256" key="7">
    <source>
        <dbReference type="ARBA" id="ARBA00049047"/>
    </source>
</evidence>
<evidence type="ECO:0000256" key="2">
    <source>
        <dbReference type="ARBA" id="ARBA00011270"/>
    </source>
</evidence>
<dbReference type="SUPFAM" id="SSF51366">
    <property type="entry name" value="Ribulose-phoshate binding barrel"/>
    <property type="match status" value="1"/>
</dbReference>
<evidence type="ECO:0000256" key="5">
    <source>
        <dbReference type="ARBA" id="ARBA00023141"/>
    </source>
</evidence>
<comment type="catalytic activity">
    <reaction evidence="7 8">
        <text>(1S,2R)-1-C-(indol-3-yl)glycerol 3-phosphate + L-serine = D-glyceraldehyde 3-phosphate + L-tryptophan + H2O</text>
        <dbReference type="Rhea" id="RHEA:10532"/>
        <dbReference type="ChEBI" id="CHEBI:15377"/>
        <dbReference type="ChEBI" id="CHEBI:33384"/>
        <dbReference type="ChEBI" id="CHEBI:57912"/>
        <dbReference type="ChEBI" id="CHEBI:58866"/>
        <dbReference type="ChEBI" id="CHEBI:59776"/>
        <dbReference type="EC" id="4.2.1.20"/>
    </reaction>
</comment>
<evidence type="ECO:0000256" key="3">
    <source>
        <dbReference type="ARBA" id="ARBA00022605"/>
    </source>
</evidence>
<gene>
    <name evidence="8" type="primary">trpA</name>
    <name evidence="10" type="ORF">LX97_00414</name>
</gene>
<dbReference type="PANTHER" id="PTHR43406">
    <property type="entry name" value="TRYPTOPHAN SYNTHASE, ALPHA CHAIN"/>
    <property type="match status" value="1"/>
</dbReference>
<comment type="caution">
    <text evidence="10">The sequence shown here is derived from an EMBL/GenBank/DDBJ whole genome shotgun (WGS) entry which is preliminary data.</text>
</comment>
<organism evidence="10 11">
    <name type="scientific">Nonlabens dokdonensis</name>
    <dbReference type="NCBI Taxonomy" id="328515"/>
    <lineage>
        <taxon>Bacteria</taxon>
        <taxon>Pseudomonadati</taxon>
        <taxon>Bacteroidota</taxon>
        <taxon>Flavobacteriia</taxon>
        <taxon>Flavobacteriales</taxon>
        <taxon>Flavobacteriaceae</taxon>
        <taxon>Nonlabens</taxon>
    </lineage>
</organism>
<keyword evidence="6 8" id="KW-0456">Lyase</keyword>
<dbReference type="PROSITE" id="PS00167">
    <property type="entry name" value="TRP_SYNTHASE_ALPHA"/>
    <property type="match status" value="1"/>
</dbReference>